<proteinExistence type="predicted"/>
<organism evidence="1 2">
    <name type="scientific">Bergeyella porcorum</name>
    <dbReference type="NCBI Taxonomy" id="1735111"/>
    <lineage>
        <taxon>Bacteria</taxon>
        <taxon>Pseudomonadati</taxon>
        <taxon>Bacteroidota</taxon>
        <taxon>Flavobacteriia</taxon>
        <taxon>Flavobacteriales</taxon>
        <taxon>Weeksellaceae</taxon>
        <taxon>Bergeyella</taxon>
    </lineage>
</organism>
<dbReference type="EMBL" id="CP136426">
    <property type="protein sequence ID" value="WOC51367.1"/>
    <property type="molecule type" value="Genomic_DNA"/>
</dbReference>
<protein>
    <submittedName>
        <fullName evidence="1">Uncharacterized protein</fullName>
    </submittedName>
</protein>
<reference evidence="1" key="1">
    <citation type="submission" date="2023-10" db="EMBL/GenBank/DDBJ databases">
        <title>Characterization and whole genome sequencing of a novel strain of Bergeyella porcorum QD2021 isolated from pig.</title>
        <authorList>
            <person name="Liu G."/>
            <person name="Chen C."/>
            <person name="Han X."/>
        </authorList>
    </citation>
    <scope>NUCLEOTIDE SEQUENCE</scope>
    <source>
        <strain evidence="1">QD2021</strain>
    </source>
</reference>
<sequence length="70" mass="8467">MLLKPSKPNLKKQVFLDIPILSNIVPKFFISENIFEKRQKKYYAMNYKYFISIQISELLFTLINPNRNQR</sequence>
<dbReference type="AlphaFoldDB" id="A0AAU0F233"/>
<accession>A0AAU0F233</accession>
<keyword evidence="2" id="KW-1185">Reference proteome</keyword>
<name>A0AAU0F233_9FLAO</name>
<dbReference type="Proteomes" id="UP001432059">
    <property type="component" value="Chromosome"/>
</dbReference>
<dbReference type="KEGG" id="bpor:BPO_0720"/>
<evidence type="ECO:0000313" key="2">
    <source>
        <dbReference type="Proteomes" id="UP001432059"/>
    </source>
</evidence>
<gene>
    <name evidence="1" type="ORF">BPO_0720</name>
</gene>
<evidence type="ECO:0000313" key="1">
    <source>
        <dbReference type="EMBL" id="WOC51367.1"/>
    </source>
</evidence>